<name>A0A1W2FSU4_KIBAR</name>
<evidence type="ECO:0000259" key="3">
    <source>
        <dbReference type="PROSITE" id="PS50801"/>
    </source>
</evidence>
<dbReference type="PANTHER" id="PTHR33495:SF2">
    <property type="entry name" value="ANTI-SIGMA FACTOR ANTAGONIST TM_1081-RELATED"/>
    <property type="match status" value="1"/>
</dbReference>
<dbReference type="GO" id="GO:0043856">
    <property type="term" value="F:anti-sigma factor antagonist activity"/>
    <property type="evidence" value="ECO:0007669"/>
    <property type="project" value="InterPro"/>
</dbReference>
<evidence type="ECO:0000256" key="2">
    <source>
        <dbReference type="RuleBase" id="RU003749"/>
    </source>
</evidence>
<proteinExistence type="inferred from homology"/>
<sequence>MTDDQPGREPRPAKLDITQRVVDGATLVVATGEVDMDTAPVLSAAVTSALGQAADRLRILDLTAVTFLSSPGLTALVNATLQANARQEPLRIVVDSNRPVIRPIEITGLDSVLALFHSVDEALRR</sequence>
<dbReference type="InterPro" id="IPR003658">
    <property type="entry name" value="Anti-sigma_ant"/>
</dbReference>
<dbReference type="CDD" id="cd07043">
    <property type="entry name" value="STAS_anti-anti-sigma_factors"/>
    <property type="match status" value="1"/>
</dbReference>
<dbReference type="RefSeq" id="WP_084433238.1">
    <property type="nucleotide sequence ID" value="NZ_FWXV01000011.1"/>
</dbReference>
<evidence type="ECO:0000313" key="5">
    <source>
        <dbReference type="Proteomes" id="UP000192674"/>
    </source>
</evidence>
<dbReference type="Gene3D" id="3.30.750.24">
    <property type="entry name" value="STAS domain"/>
    <property type="match status" value="1"/>
</dbReference>
<keyword evidence="5" id="KW-1185">Reference proteome</keyword>
<dbReference type="NCBIfam" id="TIGR00377">
    <property type="entry name" value="ant_ant_sig"/>
    <property type="match status" value="1"/>
</dbReference>
<accession>A0A1W2FSU4</accession>
<dbReference type="AlphaFoldDB" id="A0A1W2FSU4"/>
<dbReference type="InterPro" id="IPR002645">
    <property type="entry name" value="STAS_dom"/>
</dbReference>
<dbReference type="SUPFAM" id="SSF52091">
    <property type="entry name" value="SpoIIaa-like"/>
    <property type="match status" value="1"/>
</dbReference>
<dbReference type="Proteomes" id="UP000192674">
    <property type="component" value="Unassembled WGS sequence"/>
</dbReference>
<evidence type="ECO:0000256" key="1">
    <source>
        <dbReference type="ARBA" id="ARBA00009013"/>
    </source>
</evidence>
<dbReference type="InterPro" id="IPR036513">
    <property type="entry name" value="STAS_dom_sf"/>
</dbReference>
<dbReference type="EMBL" id="FWXV01000011">
    <property type="protein sequence ID" value="SMD25001.1"/>
    <property type="molecule type" value="Genomic_DNA"/>
</dbReference>
<dbReference type="PANTHER" id="PTHR33495">
    <property type="entry name" value="ANTI-SIGMA FACTOR ANTAGONIST TM_1081-RELATED-RELATED"/>
    <property type="match status" value="1"/>
</dbReference>
<dbReference type="OrthoDB" id="3393696at2"/>
<feature type="domain" description="STAS" evidence="3">
    <location>
        <begin position="15"/>
        <end position="125"/>
    </location>
</feature>
<dbReference type="Pfam" id="PF01740">
    <property type="entry name" value="STAS"/>
    <property type="match status" value="1"/>
</dbReference>
<gene>
    <name evidence="4" type="ORF">SAMN05661093_08866</name>
</gene>
<reference evidence="4 5" key="1">
    <citation type="submission" date="2017-04" db="EMBL/GenBank/DDBJ databases">
        <authorList>
            <person name="Afonso C.L."/>
            <person name="Miller P.J."/>
            <person name="Scott M.A."/>
            <person name="Spackman E."/>
            <person name="Goraichik I."/>
            <person name="Dimitrov K.M."/>
            <person name="Suarez D.L."/>
            <person name="Swayne D.E."/>
        </authorList>
    </citation>
    <scope>NUCLEOTIDE SEQUENCE [LARGE SCALE GENOMIC DNA]</scope>
    <source>
        <strain evidence="4 5">DSM 43828</strain>
    </source>
</reference>
<protein>
    <recommendedName>
        <fullName evidence="2">Anti-sigma factor antagonist</fullName>
    </recommendedName>
</protein>
<dbReference type="PROSITE" id="PS50801">
    <property type="entry name" value="STAS"/>
    <property type="match status" value="1"/>
</dbReference>
<comment type="similarity">
    <text evidence="1 2">Belongs to the anti-sigma-factor antagonist family.</text>
</comment>
<organism evidence="4 5">
    <name type="scientific">Kibdelosporangium aridum</name>
    <dbReference type="NCBI Taxonomy" id="2030"/>
    <lineage>
        <taxon>Bacteria</taxon>
        <taxon>Bacillati</taxon>
        <taxon>Actinomycetota</taxon>
        <taxon>Actinomycetes</taxon>
        <taxon>Pseudonocardiales</taxon>
        <taxon>Pseudonocardiaceae</taxon>
        <taxon>Kibdelosporangium</taxon>
    </lineage>
</organism>
<evidence type="ECO:0000313" key="4">
    <source>
        <dbReference type="EMBL" id="SMD25001.1"/>
    </source>
</evidence>